<keyword evidence="3 5" id="KW-0378">Hydrolase</keyword>
<comment type="similarity">
    <text evidence="5">Belongs to the XseA family.</text>
</comment>
<protein>
    <recommendedName>
        <fullName evidence="5">Exodeoxyribonuclease 7 large subunit</fullName>
        <ecNumber evidence="5">3.1.11.6</ecNumber>
    </recommendedName>
</protein>
<comment type="catalytic activity">
    <reaction evidence="5">
        <text>Exonucleolytic cleavage in either 5'- to 3'- or 3'- to 5'-direction to yield nucleoside 5'-phosphates.</text>
        <dbReference type="EC" id="3.1.11.6"/>
    </reaction>
</comment>
<dbReference type="InterPro" id="IPR020579">
    <property type="entry name" value="Exonuc_VII_lsu_C"/>
</dbReference>
<feature type="domain" description="OB-fold nucleic acid binding" evidence="7">
    <location>
        <begin position="8"/>
        <end position="113"/>
    </location>
</feature>
<evidence type="ECO:0000259" key="6">
    <source>
        <dbReference type="Pfam" id="PF02601"/>
    </source>
</evidence>
<proteinExistence type="inferred from homology"/>
<sequence>MSDIKVYQLSDIGKSLQNMIETHYQSGFWIKAEISKLNFYPKTGHCFPDLVERKDGKIKAQMRSIIWSTHYQKINKNFLKIAKTPLEDGMNILFRAKLSFHQTYGFSLQILRIDPQFTLGELAVEKDKCIQQLQQEDLFHKNKKLTSPVLIKRLAIISYNTSKGYADFLSIINQYKEKYNLHYQLFPSLLQGDKAEQQLIEQLQLIEKRKDAFDAVCILRGGGGEVGMNCYNSYQVSKTVAEMSLPVYTGIGHSTNETVCEMIAHQNCITPTDFAYEVIQKFKDYAFRIETAQDQLKACISSIFVTEEEELLQLSTNFKKQVKSLVRFQSQLLLQFNKRMYSESPKLIKKAKLNLKQIQSGIKRQPVFTLHAAQQHIKHQQHLLHILSKKSLANKHLLLKNQEHRINSFSPERILQRGYSLILKNGKIVTDFTSLKKGDVIENVTSQGKIKSNIKSIEPNEKD</sequence>
<dbReference type="EC" id="3.1.11.6" evidence="5"/>
<keyword evidence="4 5" id="KW-0269">Exonuclease</keyword>
<evidence type="ECO:0000256" key="5">
    <source>
        <dbReference type="RuleBase" id="RU004355"/>
    </source>
</evidence>
<dbReference type="Proteomes" id="UP000599179">
    <property type="component" value="Unassembled WGS sequence"/>
</dbReference>
<evidence type="ECO:0000256" key="4">
    <source>
        <dbReference type="ARBA" id="ARBA00022839"/>
    </source>
</evidence>
<reference evidence="9" key="1">
    <citation type="journal article" date="2019" name="Int. J. Syst. Evol. Microbiol.">
        <title>The Global Catalogue of Microorganisms (GCM) 10K type strain sequencing project: providing services to taxonomists for standard genome sequencing and annotation.</title>
        <authorList>
            <consortium name="The Broad Institute Genomics Platform"/>
            <consortium name="The Broad Institute Genome Sequencing Center for Infectious Disease"/>
            <person name="Wu L."/>
            <person name="Ma J."/>
        </authorList>
    </citation>
    <scope>NUCLEOTIDE SEQUENCE [LARGE SCALE GENOMIC DNA]</scope>
    <source>
        <strain evidence="9">CGMCC 1.12931</strain>
    </source>
</reference>
<dbReference type="Pfam" id="PF02601">
    <property type="entry name" value="Exonuc_VII_L"/>
    <property type="match status" value="1"/>
</dbReference>
<keyword evidence="1" id="KW-0963">Cytoplasm</keyword>
<accession>A0ABQ1SGJ2</accession>
<name>A0ABQ1SGJ2_9FLAO</name>
<evidence type="ECO:0000313" key="9">
    <source>
        <dbReference type="Proteomes" id="UP000599179"/>
    </source>
</evidence>
<keyword evidence="9" id="KW-1185">Reference proteome</keyword>
<keyword evidence="2 5" id="KW-0540">Nuclease</keyword>
<dbReference type="PANTHER" id="PTHR30008:SF0">
    <property type="entry name" value="EXODEOXYRIBONUCLEASE 7 LARGE SUBUNIT"/>
    <property type="match status" value="1"/>
</dbReference>
<dbReference type="Pfam" id="PF13742">
    <property type="entry name" value="tRNA_anti_2"/>
    <property type="match status" value="1"/>
</dbReference>
<organism evidence="8 9">
    <name type="scientific">Psychroflexus planctonicus</name>
    <dbReference type="NCBI Taxonomy" id="1526575"/>
    <lineage>
        <taxon>Bacteria</taxon>
        <taxon>Pseudomonadati</taxon>
        <taxon>Bacteroidota</taxon>
        <taxon>Flavobacteriia</taxon>
        <taxon>Flavobacteriales</taxon>
        <taxon>Flavobacteriaceae</taxon>
        <taxon>Psychroflexus</taxon>
    </lineage>
</organism>
<dbReference type="InterPro" id="IPR003753">
    <property type="entry name" value="Exonuc_VII_L"/>
</dbReference>
<dbReference type="EMBL" id="BMGM01000002">
    <property type="protein sequence ID" value="GGE28459.1"/>
    <property type="molecule type" value="Genomic_DNA"/>
</dbReference>
<comment type="caution">
    <text evidence="8">The sequence shown here is derived from an EMBL/GenBank/DDBJ whole genome shotgun (WGS) entry which is preliminary data.</text>
</comment>
<evidence type="ECO:0000313" key="8">
    <source>
        <dbReference type="EMBL" id="GGE28459.1"/>
    </source>
</evidence>
<evidence type="ECO:0000259" key="7">
    <source>
        <dbReference type="Pfam" id="PF13742"/>
    </source>
</evidence>
<dbReference type="PANTHER" id="PTHR30008">
    <property type="entry name" value="EXODEOXYRIBONUCLEASE 7 LARGE SUBUNIT"/>
    <property type="match status" value="1"/>
</dbReference>
<dbReference type="InterPro" id="IPR025824">
    <property type="entry name" value="OB-fold_nuc-bd_dom"/>
</dbReference>
<evidence type="ECO:0000256" key="2">
    <source>
        <dbReference type="ARBA" id="ARBA00022722"/>
    </source>
</evidence>
<gene>
    <name evidence="8" type="primary">xseA</name>
    <name evidence="8" type="ORF">GCM10010832_06400</name>
</gene>
<feature type="domain" description="Exonuclease VII large subunit C-terminal" evidence="6">
    <location>
        <begin position="138"/>
        <end position="452"/>
    </location>
</feature>
<evidence type="ECO:0000256" key="1">
    <source>
        <dbReference type="ARBA" id="ARBA00022490"/>
    </source>
</evidence>
<dbReference type="CDD" id="cd04489">
    <property type="entry name" value="ExoVII_LU_OBF"/>
    <property type="match status" value="1"/>
</dbReference>
<dbReference type="RefSeq" id="WP_188457643.1">
    <property type="nucleotide sequence ID" value="NZ_BMGM01000002.1"/>
</dbReference>
<comment type="subcellular location">
    <subcellularLocation>
        <location evidence="5">Cytoplasm</location>
    </subcellularLocation>
</comment>
<evidence type="ECO:0000256" key="3">
    <source>
        <dbReference type="ARBA" id="ARBA00022801"/>
    </source>
</evidence>
<dbReference type="NCBIfam" id="TIGR00237">
    <property type="entry name" value="xseA"/>
    <property type="match status" value="1"/>
</dbReference>